<dbReference type="PANTHER" id="PTHR10511">
    <property type="entry name" value="GRANULOCYTE COLONY-STIMULATING FACTOR"/>
    <property type="match status" value="1"/>
</dbReference>
<dbReference type="InterPro" id="IPR040117">
    <property type="entry name" value="GCSF/MGF"/>
</dbReference>
<dbReference type="SUPFAM" id="SSF47266">
    <property type="entry name" value="4-helical cytokines"/>
    <property type="match status" value="1"/>
</dbReference>
<dbReference type="Ensembl" id="ENSSORT00005035448.1">
    <property type="protein sequence ID" value="ENSSORP00005034527.1"/>
    <property type="gene ID" value="ENSSORG00005016292.1"/>
</dbReference>
<dbReference type="GO" id="GO:0045639">
    <property type="term" value="P:positive regulation of myeloid cell differentiation"/>
    <property type="evidence" value="ECO:0007669"/>
    <property type="project" value="InterPro"/>
</dbReference>
<evidence type="ECO:0000313" key="3">
    <source>
        <dbReference type="Proteomes" id="UP000472271"/>
    </source>
</evidence>
<protein>
    <submittedName>
        <fullName evidence="2">Granulocyte colony-stimulating factor-like</fullName>
    </submittedName>
</protein>
<dbReference type="AlphaFoldDB" id="A0A673B1L7"/>
<keyword evidence="3" id="KW-1185">Reference proteome</keyword>
<reference evidence="2" key="1">
    <citation type="submission" date="2025-08" db="UniProtKB">
        <authorList>
            <consortium name="Ensembl"/>
        </authorList>
    </citation>
    <scope>IDENTIFICATION</scope>
</reference>
<evidence type="ECO:0000313" key="2">
    <source>
        <dbReference type="Ensembl" id="ENSSORP00005034527.1"/>
    </source>
</evidence>
<proteinExistence type="predicted"/>
<dbReference type="Gene3D" id="1.20.1250.10">
    <property type="match status" value="1"/>
</dbReference>
<gene>
    <name evidence="2" type="primary">LOC115416822</name>
</gene>
<name>A0A673B1L7_9TELE</name>
<reference evidence="2" key="2">
    <citation type="submission" date="2025-09" db="UniProtKB">
        <authorList>
            <consortium name="Ensembl"/>
        </authorList>
    </citation>
    <scope>IDENTIFICATION</scope>
</reference>
<keyword evidence="1" id="KW-0732">Signal</keyword>
<dbReference type="InterPro" id="IPR009079">
    <property type="entry name" value="4_helix_cytokine-like_core"/>
</dbReference>
<sequence>MSTSTGPVLVLLYYFLLVVLVQSAPVSSPLKEEADRAQTLVQKILKDLPTVHAAAVDTEGLTFDPQSQTANLQLMEAELGIPQAPVLKPLSERFTLDVSLSRMWAGSQLYQGLLGDLSGRVSGLSDLRADLRDLQAQIHKMSVSARTGAATPPPPPAPDLASRLHGNYEAQVAAHLTLTQLRSHCHDLMRSLRGVAAYRPPATQ</sequence>
<accession>A0A673B1L7</accession>
<organism evidence="2 3">
    <name type="scientific">Sphaeramia orbicularis</name>
    <name type="common">orbiculate cardinalfish</name>
    <dbReference type="NCBI Taxonomy" id="375764"/>
    <lineage>
        <taxon>Eukaryota</taxon>
        <taxon>Metazoa</taxon>
        <taxon>Chordata</taxon>
        <taxon>Craniata</taxon>
        <taxon>Vertebrata</taxon>
        <taxon>Euteleostomi</taxon>
        <taxon>Actinopterygii</taxon>
        <taxon>Neopterygii</taxon>
        <taxon>Teleostei</taxon>
        <taxon>Neoteleostei</taxon>
        <taxon>Acanthomorphata</taxon>
        <taxon>Gobiaria</taxon>
        <taxon>Kurtiformes</taxon>
        <taxon>Apogonoidei</taxon>
        <taxon>Apogonidae</taxon>
        <taxon>Apogoninae</taxon>
        <taxon>Sphaeramia</taxon>
    </lineage>
</organism>
<dbReference type="GeneID" id="115416822"/>
<evidence type="ECO:0000256" key="1">
    <source>
        <dbReference type="SAM" id="SignalP"/>
    </source>
</evidence>
<dbReference type="GO" id="GO:0005125">
    <property type="term" value="F:cytokine activity"/>
    <property type="evidence" value="ECO:0007669"/>
    <property type="project" value="InterPro"/>
</dbReference>
<dbReference type="CTD" id="100190920"/>
<feature type="chain" id="PRO_5025397079" evidence="1">
    <location>
        <begin position="24"/>
        <end position="204"/>
    </location>
</feature>
<dbReference type="Proteomes" id="UP000472271">
    <property type="component" value="Unassembled WGS sequence"/>
</dbReference>
<dbReference type="RefSeq" id="XP_029986566.1">
    <property type="nucleotide sequence ID" value="XM_030130706.1"/>
</dbReference>
<dbReference type="OrthoDB" id="8841348at2759"/>
<feature type="signal peptide" evidence="1">
    <location>
        <begin position="1"/>
        <end position="23"/>
    </location>
</feature>
<dbReference type="InParanoid" id="A0A673B1L7"/>
<dbReference type="PANTHER" id="PTHR10511:SF2">
    <property type="entry name" value="GRANULOCYTE COLONY-STIMULATING FACTOR"/>
    <property type="match status" value="1"/>
</dbReference>